<accession>A0A1N6DPW5</accession>
<dbReference type="Proteomes" id="UP000184694">
    <property type="component" value="Unassembled WGS sequence"/>
</dbReference>
<dbReference type="STRING" id="1121457.SAMN02745161_0381"/>
<evidence type="ECO:0000313" key="2">
    <source>
        <dbReference type="Proteomes" id="UP000184694"/>
    </source>
</evidence>
<proteinExistence type="predicted"/>
<dbReference type="RefSeq" id="WP_407645265.1">
    <property type="nucleotide sequence ID" value="NZ_FSRG01000003.1"/>
</dbReference>
<dbReference type="Pfam" id="PF21830">
    <property type="entry name" value="DUF6890"/>
    <property type="match status" value="1"/>
</dbReference>
<gene>
    <name evidence="1" type="ORF">SAMN02745161_0381</name>
</gene>
<dbReference type="EMBL" id="FSRG01000003">
    <property type="protein sequence ID" value="SIN72851.1"/>
    <property type="molecule type" value="Genomic_DNA"/>
</dbReference>
<dbReference type="AlphaFoldDB" id="A0A1N6DPW5"/>
<sequence length="47" mass="5473">MLALTHKWFPQREITERSMGEAMFLEKDYWHKMEIAVCNGIAKAFGG</sequence>
<protein>
    <submittedName>
        <fullName evidence="1">Uncharacterized protein</fullName>
    </submittedName>
</protein>
<reference evidence="2" key="1">
    <citation type="submission" date="2016-11" db="EMBL/GenBank/DDBJ databases">
        <authorList>
            <person name="Varghese N."/>
            <person name="Submissions S."/>
        </authorList>
    </citation>
    <scope>NUCLEOTIDE SEQUENCE [LARGE SCALE GENOMIC DNA]</scope>
    <source>
        <strain evidence="2">DSM 17456</strain>
    </source>
</reference>
<keyword evidence="2" id="KW-1185">Reference proteome</keyword>
<name>A0A1N6DPW5_9BACT</name>
<dbReference type="InterPro" id="IPR054184">
    <property type="entry name" value="DUF6890"/>
</dbReference>
<evidence type="ECO:0000313" key="1">
    <source>
        <dbReference type="EMBL" id="SIN72851.1"/>
    </source>
</evidence>
<organism evidence="1 2">
    <name type="scientific">Halodesulfovibrio marinisediminis DSM 17456</name>
    <dbReference type="NCBI Taxonomy" id="1121457"/>
    <lineage>
        <taxon>Bacteria</taxon>
        <taxon>Pseudomonadati</taxon>
        <taxon>Thermodesulfobacteriota</taxon>
        <taxon>Desulfovibrionia</taxon>
        <taxon>Desulfovibrionales</taxon>
        <taxon>Desulfovibrionaceae</taxon>
        <taxon>Halodesulfovibrio</taxon>
    </lineage>
</organism>